<organism evidence="2 3">
    <name type="scientific">Gossypium anomalum</name>
    <dbReference type="NCBI Taxonomy" id="47600"/>
    <lineage>
        <taxon>Eukaryota</taxon>
        <taxon>Viridiplantae</taxon>
        <taxon>Streptophyta</taxon>
        <taxon>Embryophyta</taxon>
        <taxon>Tracheophyta</taxon>
        <taxon>Spermatophyta</taxon>
        <taxon>Magnoliopsida</taxon>
        <taxon>eudicotyledons</taxon>
        <taxon>Gunneridae</taxon>
        <taxon>Pentapetalae</taxon>
        <taxon>rosids</taxon>
        <taxon>malvids</taxon>
        <taxon>Malvales</taxon>
        <taxon>Malvaceae</taxon>
        <taxon>Malvoideae</taxon>
        <taxon>Gossypium</taxon>
    </lineage>
</organism>
<keyword evidence="1" id="KW-0732">Signal</keyword>
<evidence type="ECO:0000313" key="2">
    <source>
        <dbReference type="EMBL" id="KAG8501368.1"/>
    </source>
</evidence>
<feature type="signal peptide" evidence="1">
    <location>
        <begin position="1"/>
        <end position="20"/>
    </location>
</feature>
<dbReference type="PANTHER" id="PTHR47186">
    <property type="entry name" value="LEUCINE-RICH REPEAT-CONTAINING PROTEIN 57"/>
    <property type="match status" value="1"/>
</dbReference>
<dbReference type="AlphaFoldDB" id="A0A8J6DDV4"/>
<keyword evidence="3" id="KW-1185">Reference proteome</keyword>
<gene>
    <name evidence="2" type="ORF">CXB51_003490</name>
</gene>
<dbReference type="InterPro" id="IPR032675">
    <property type="entry name" value="LRR_dom_sf"/>
</dbReference>
<feature type="chain" id="PRO_5035307918" description="NB-ARC domain-containing protein" evidence="1">
    <location>
        <begin position="21"/>
        <end position="799"/>
    </location>
</feature>
<evidence type="ECO:0000256" key="1">
    <source>
        <dbReference type="SAM" id="SignalP"/>
    </source>
</evidence>
<evidence type="ECO:0008006" key="4">
    <source>
        <dbReference type="Google" id="ProtNLM"/>
    </source>
</evidence>
<protein>
    <recommendedName>
        <fullName evidence="4">NB-ARC domain-containing protein</fullName>
    </recommendedName>
</protein>
<sequence length="799" mass="91611">MVAREPFLVGLLLFLLNSLASDTVDEVSTESLMCKLMAQRQAISNVVHDQVPSHFTCLNAIVVQFDVNTGSRIDSITTQLQYISNYSIKLILEKMSSKAKKKPLNSWFPTELCIYESFLRKDFFLVLENAQSNNIVDHWEGLKFAFMVGPPRNHALPNIDFDTSQNLDGFTKIGYYIRFLPESIRDLKLLRHINLSFTKIRNLPESTTNMYNLQALILKICFYIEKWLTNMCNLTNLQYLDITNVNSLEKTTVGMKELKTLHMLLQFVVGNNVGSGIRDLKELNLFQQSFSINSKATTLYQVEKTDNCILWRHKISNMAWRVFIHSHGAPGFRQLSEVHNSASTWAIAITQRLVYQKLSLGLQFFRDAVLEPFLALETLEFEDMREWKDWEFPLDVSNAMFHRLCKLTITSCPKLAGKLPSYLPSLEKLVLYRYQQLVVSIPSLPMLNGLMIYGCKELTYLMEGFMQGLTEVRNLEIHVCKDLLSLGSLSFVLYLEITNGLPLISLGEEEEAKETTQLDIPFTVECLTFHLSLQKFQKAFPSLSNLRELYITKYHGHVLIRESNLPSSLKILETKDYFELQCTLDEEENVNDKIINTGLLENQARCLHACLLEGSYLQSLTISLCTTLETLSSALKHLDISICPKLKSVAKRFQKDSSLEYISIFDCANLKSLPECLYNLSNLKIFYLGSLWTFVSFPEGVCISKALVYSWLSQHHILPRRRGFRHLNSLASLIILDYPKLTSLLKDGPPPSLLVVHISQCPLLEQHCTRNKGLERFKIAQVPHVDIGHRFIIHDQERD</sequence>
<dbReference type="SUPFAM" id="SSF52058">
    <property type="entry name" value="L domain-like"/>
    <property type="match status" value="1"/>
</dbReference>
<reference evidence="2 3" key="1">
    <citation type="journal article" date="2021" name="bioRxiv">
        <title>The Gossypium anomalum genome as a resource for cotton improvement and evolutionary analysis of hybrid incompatibility.</title>
        <authorList>
            <person name="Grover C.E."/>
            <person name="Yuan D."/>
            <person name="Arick M.A."/>
            <person name="Miller E.R."/>
            <person name="Hu G."/>
            <person name="Peterson D.G."/>
            <person name="Wendel J.F."/>
            <person name="Udall J.A."/>
        </authorList>
    </citation>
    <scope>NUCLEOTIDE SEQUENCE [LARGE SCALE GENOMIC DNA]</scope>
    <source>
        <strain evidence="2">JFW-Udall</strain>
        <tissue evidence="2">Leaf</tissue>
    </source>
</reference>
<dbReference type="PANTHER" id="PTHR47186:SF3">
    <property type="entry name" value="OS09G0267800 PROTEIN"/>
    <property type="match status" value="1"/>
</dbReference>
<evidence type="ECO:0000313" key="3">
    <source>
        <dbReference type="Proteomes" id="UP000701853"/>
    </source>
</evidence>
<dbReference type="Gene3D" id="3.80.10.10">
    <property type="entry name" value="Ribonuclease Inhibitor"/>
    <property type="match status" value="2"/>
</dbReference>
<dbReference type="Proteomes" id="UP000701853">
    <property type="component" value="Chromosome 2"/>
</dbReference>
<dbReference type="EMBL" id="JAHUZN010000002">
    <property type="protein sequence ID" value="KAG8501368.1"/>
    <property type="molecule type" value="Genomic_DNA"/>
</dbReference>
<dbReference type="OrthoDB" id="995856at2759"/>
<accession>A0A8J6DDV4</accession>
<proteinExistence type="predicted"/>
<comment type="caution">
    <text evidence="2">The sequence shown here is derived from an EMBL/GenBank/DDBJ whole genome shotgun (WGS) entry which is preliminary data.</text>
</comment>
<name>A0A8J6DDV4_9ROSI</name>